<evidence type="ECO:0000256" key="2">
    <source>
        <dbReference type="PROSITE-ProRule" id="PRU00335"/>
    </source>
</evidence>
<dbReference type="RefSeq" id="WP_013253825.1">
    <property type="nucleotide sequence ID" value="NC_014364.1"/>
</dbReference>
<keyword evidence="1 2" id="KW-0238">DNA-binding</keyword>
<accession>E1R2S9</accession>
<dbReference type="Pfam" id="PF00440">
    <property type="entry name" value="TetR_N"/>
    <property type="match status" value="1"/>
</dbReference>
<dbReference type="GO" id="GO:0003677">
    <property type="term" value="F:DNA binding"/>
    <property type="evidence" value="ECO:0007669"/>
    <property type="project" value="UniProtKB-UniRule"/>
</dbReference>
<dbReference type="eggNOG" id="COG1309">
    <property type="taxonomic scope" value="Bacteria"/>
</dbReference>
<dbReference type="AlphaFoldDB" id="E1R2S9"/>
<dbReference type="Proteomes" id="UP000002318">
    <property type="component" value="Chromosome"/>
</dbReference>
<sequence length="195" mass="22698">MIIMPTDDTKTRIMKSTILLFNEFGPMAPMSKISERAGVAGGTPYKYFKTKEMLLLETYYYARNSIEKINRNDPLAQTSAEGIIKVIILDILRWSALYSDEHQYVEKYEDSVCYNYFSEEFSKLYVGVIRELHLWERIRNDVREDIPEVVISRIISVHCSVFSRYMSNFTMDLDAPETKALMEASADSIWNSIKK</sequence>
<evidence type="ECO:0000313" key="4">
    <source>
        <dbReference type="EMBL" id="ADK80361.1"/>
    </source>
</evidence>
<dbReference type="EMBL" id="CP002116">
    <property type="protein sequence ID" value="ADK80361.1"/>
    <property type="molecule type" value="Genomic_DNA"/>
</dbReference>
<dbReference type="InterPro" id="IPR001647">
    <property type="entry name" value="HTH_TetR"/>
</dbReference>
<gene>
    <name evidence="4" type="ordered locus">Spirs_1234</name>
</gene>
<dbReference type="HOGENOM" id="CLU_069356_12_9_12"/>
<dbReference type="SUPFAM" id="SSF46689">
    <property type="entry name" value="Homeodomain-like"/>
    <property type="match status" value="1"/>
</dbReference>
<evidence type="ECO:0000256" key="1">
    <source>
        <dbReference type="ARBA" id="ARBA00023125"/>
    </source>
</evidence>
<feature type="DNA-binding region" description="H-T-H motif" evidence="2">
    <location>
        <begin position="29"/>
        <end position="48"/>
    </location>
</feature>
<dbReference type="PRINTS" id="PR00455">
    <property type="entry name" value="HTHTETR"/>
</dbReference>
<keyword evidence="5" id="KW-1185">Reference proteome</keyword>
<dbReference type="PROSITE" id="PS50977">
    <property type="entry name" value="HTH_TETR_2"/>
    <property type="match status" value="1"/>
</dbReference>
<dbReference type="InterPro" id="IPR009057">
    <property type="entry name" value="Homeodomain-like_sf"/>
</dbReference>
<protein>
    <submittedName>
        <fullName evidence="4">Transcriptional regulator, TetR family</fullName>
    </submittedName>
</protein>
<reference evidence="4 5" key="1">
    <citation type="journal article" date="2010" name="Stand. Genomic Sci.">
        <title>Complete genome sequence of Spirochaeta smaragdinae type strain (SEBR 4228).</title>
        <authorList>
            <person name="Mavromatis K."/>
            <person name="Yasawong M."/>
            <person name="Chertkov O."/>
            <person name="Lapidus A."/>
            <person name="Lucas S."/>
            <person name="Nolan M."/>
            <person name="Del Rio T.G."/>
            <person name="Tice H."/>
            <person name="Cheng J.F."/>
            <person name="Pitluck S."/>
            <person name="Liolios K."/>
            <person name="Ivanova N."/>
            <person name="Tapia R."/>
            <person name="Han C."/>
            <person name="Bruce D."/>
            <person name="Goodwin L."/>
            <person name="Pati A."/>
            <person name="Chen A."/>
            <person name="Palaniappan K."/>
            <person name="Land M."/>
            <person name="Hauser L."/>
            <person name="Chang Y.J."/>
            <person name="Jeffries C.D."/>
            <person name="Detter J.C."/>
            <person name="Rohde M."/>
            <person name="Brambilla E."/>
            <person name="Spring S."/>
            <person name="Goker M."/>
            <person name="Sikorski J."/>
            <person name="Woyke T."/>
            <person name="Bristow J."/>
            <person name="Eisen J.A."/>
            <person name="Markowitz V."/>
            <person name="Hugenholtz P."/>
            <person name="Klenk H.P."/>
            <person name="Kyrpides N.C."/>
        </authorList>
    </citation>
    <scope>NUCLEOTIDE SEQUENCE [LARGE SCALE GENOMIC DNA]</scope>
    <source>
        <strain evidence="5">DSM 11293 / JCM 15392 / SEBR 4228</strain>
    </source>
</reference>
<name>E1R2S9_SEDSS</name>
<proteinExistence type="predicted"/>
<feature type="domain" description="HTH tetR-type" evidence="3">
    <location>
        <begin position="7"/>
        <end position="66"/>
    </location>
</feature>
<dbReference type="Gene3D" id="1.10.357.10">
    <property type="entry name" value="Tetracycline Repressor, domain 2"/>
    <property type="match status" value="1"/>
</dbReference>
<organism evidence="4 5">
    <name type="scientific">Sediminispirochaeta smaragdinae (strain DSM 11293 / JCM 15392 / SEBR 4228)</name>
    <name type="common">Spirochaeta smaragdinae</name>
    <dbReference type="NCBI Taxonomy" id="573413"/>
    <lineage>
        <taxon>Bacteria</taxon>
        <taxon>Pseudomonadati</taxon>
        <taxon>Spirochaetota</taxon>
        <taxon>Spirochaetia</taxon>
        <taxon>Spirochaetales</taxon>
        <taxon>Spirochaetaceae</taxon>
        <taxon>Sediminispirochaeta</taxon>
    </lineage>
</organism>
<evidence type="ECO:0000259" key="3">
    <source>
        <dbReference type="PROSITE" id="PS50977"/>
    </source>
</evidence>
<dbReference type="KEGG" id="ssm:Spirs_1234"/>
<evidence type="ECO:0000313" key="5">
    <source>
        <dbReference type="Proteomes" id="UP000002318"/>
    </source>
</evidence>